<evidence type="ECO:0000313" key="3">
    <source>
        <dbReference type="Proteomes" id="UP000037267"/>
    </source>
</evidence>
<gene>
    <name evidence="2" type="ORF">CLPU_20c00380</name>
</gene>
<dbReference type="InterPro" id="IPR036452">
    <property type="entry name" value="Ribo_hydro-like"/>
</dbReference>
<dbReference type="PANTHER" id="PTHR46190">
    <property type="entry name" value="SI:CH211-201H21.5-RELATED"/>
    <property type="match status" value="1"/>
</dbReference>
<dbReference type="Gene3D" id="3.90.245.10">
    <property type="entry name" value="Ribonucleoside hydrolase-like"/>
    <property type="match status" value="1"/>
</dbReference>
<dbReference type="STRING" id="1503.CLPU_20c00380"/>
<dbReference type="SUPFAM" id="SSF53590">
    <property type="entry name" value="Nucleoside hydrolase"/>
    <property type="match status" value="1"/>
</dbReference>
<proteinExistence type="predicted"/>
<name>A0A0L0W713_GOTPU</name>
<dbReference type="InterPro" id="IPR001910">
    <property type="entry name" value="Inosine/uridine_hydrolase_dom"/>
</dbReference>
<evidence type="ECO:0000259" key="1">
    <source>
        <dbReference type="Pfam" id="PF01156"/>
    </source>
</evidence>
<dbReference type="RefSeq" id="WP_050378622.1">
    <property type="nucleotide sequence ID" value="NZ_LGSS01000020.1"/>
</dbReference>
<evidence type="ECO:0000313" key="2">
    <source>
        <dbReference type="EMBL" id="KNF07262.1"/>
    </source>
</evidence>
<protein>
    <submittedName>
        <fullName evidence="2">Inosine-uridine nucleoside N-ribohydrolase</fullName>
    </submittedName>
</protein>
<comment type="caution">
    <text evidence="2">The sequence shown here is derived from an EMBL/GenBank/DDBJ whole genome shotgun (WGS) entry which is preliminary data.</text>
</comment>
<dbReference type="PANTHER" id="PTHR46190:SF1">
    <property type="entry name" value="SI:CH211-201H21.5"/>
    <property type="match status" value="1"/>
</dbReference>
<dbReference type="GO" id="GO:0016799">
    <property type="term" value="F:hydrolase activity, hydrolyzing N-glycosyl compounds"/>
    <property type="evidence" value="ECO:0007669"/>
    <property type="project" value="InterPro"/>
</dbReference>
<keyword evidence="3" id="KW-1185">Reference proteome</keyword>
<dbReference type="AlphaFoldDB" id="A0A0L0W713"/>
<dbReference type="InterPro" id="IPR052775">
    <property type="entry name" value="IUN_hydrolase"/>
</dbReference>
<dbReference type="PATRIC" id="fig|1503.3.peg.1298"/>
<dbReference type="OrthoDB" id="9797882at2"/>
<dbReference type="Pfam" id="PF01156">
    <property type="entry name" value="IU_nuc_hydro"/>
    <property type="match status" value="1"/>
</dbReference>
<dbReference type="Proteomes" id="UP000037267">
    <property type="component" value="Unassembled WGS sequence"/>
</dbReference>
<accession>A0A0L0W713</accession>
<feature type="domain" description="Inosine/uridine-preferring nucleoside hydrolase" evidence="1">
    <location>
        <begin position="6"/>
        <end position="269"/>
    </location>
</feature>
<organism evidence="2 3">
    <name type="scientific">Gottschalkia purinilytica</name>
    <name type="common">Clostridium purinilyticum</name>
    <dbReference type="NCBI Taxonomy" id="1503"/>
    <lineage>
        <taxon>Bacteria</taxon>
        <taxon>Bacillati</taxon>
        <taxon>Bacillota</taxon>
        <taxon>Tissierellia</taxon>
        <taxon>Tissierellales</taxon>
        <taxon>Gottschalkiaceae</taxon>
        <taxon>Gottschalkia</taxon>
    </lineage>
</organism>
<keyword evidence="2" id="KW-0378">Hydrolase</keyword>
<dbReference type="EMBL" id="LGSS01000020">
    <property type="protein sequence ID" value="KNF07262.1"/>
    <property type="molecule type" value="Genomic_DNA"/>
</dbReference>
<reference evidence="3" key="1">
    <citation type="submission" date="2015-07" db="EMBL/GenBank/DDBJ databases">
        <title>Draft genome sequence of the purine-degrading Gottschalkia purinilyticum DSM 1384 (formerly Clostridium purinilyticum).</title>
        <authorList>
            <person name="Poehlein A."/>
            <person name="Schiel-Bengelsdorf B."/>
            <person name="Bengelsdorf F.R."/>
            <person name="Daniel R."/>
            <person name="Duerre P."/>
        </authorList>
    </citation>
    <scope>NUCLEOTIDE SEQUENCE [LARGE SCALE GENOMIC DNA]</scope>
    <source>
        <strain evidence="3">DSM 1384</strain>
    </source>
</reference>
<sequence>MIKKKILFDCDNTMGLNGKDVDDGLTLLYLLGRSDIEIIGVTTTFGNSTIDDVYRNSIDMFNDIGINYIPLLKGAKDTSDRQSEASDFLVEMVNKYPNQITLLGTGSLTNLYGAYEKDNNFFEKLEQIVLMGGLTRPLVINNQILDELNFSCDPEATYNVLSSNCKTTVLTGHICLQAFFGKKEYDRLMNSNSIECYKYIKNKSYKWYEFFMNWFNIDGFFNWDIVASMYITNPELFDDNILNIVSSVKDLETGFLKVNNSSNEGYKVNIPTCIKDINLFNEIIFKSWENVKFSK</sequence>